<name>D6XC95_STRX2</name>
<evidence type="ECO:0000313" key="2">
    <source>
        <dbReference type="Proteomes" id="UP000002785"/>
    </source>
</evidence>
<organism evidence="1 2">
    <name type="scientific">Streptomyces sviceus (strain ATCC 29083 / DSM 924 / JCM 4929 / NBRC 13980 / NCIMB 11184 / NRRL 5439 / UC 5370)</name>
    <dbReference type="NCBI Taxonomy" id="463191"/>
    <lineage>
        <taxon>Bacteria</taxon>
        <taxon>Bacillati</taxon>
        <taxon>Actinomycetota</taxon>
        <taxon>Actinomycetes</taxon>
        <taxon>Kitasatosporales</taxon>
        <taxon>Streptomycetaceae</taxon>
        <taxon>Streptomyces</taxon>
    </lineage>
</organism>
<evidence type="ECO:0000313" key="1">
    <source>
        <dbReference type="EMBL" id="EFH28383.1"/>
    </source>
</evidence>
<dbReference type="Proteomes" id="UP000002785">
    <property type="component" value="Chromosome"/>
</dbReference>
<accession>D6XC95</accession>
<dbReference type="Gene3D" id="2.60.120.260">
    <property type="entry name" value="Galactose-binding domain-like"/>
    <property type="match status" value="1"/>
</dbReference>
<dbReference type="eggNOG" id="COG3664">
    <property type="taxonomic scope" value="Bacteria"/>
</dbReference>
<proteinExistence type="predicted"/>
<reference evidence="1" key="1">
    <citation type="submission" date="2009-10" db="EMBL/GenBank/DDBJ databases">
        <title>The genome sequence of Streptomyces sviceus strain ATCC 29083.</title>
        <authorList>
            <consortium name="The Broad Institute Genome Sequencing Platform"/>
            <consortium name="Broad Institute Microbial Sequencing Center"/>
            <person name="Fischbach M."/>
            <person name="Godfrey P."/>
            <person name="Ward D."/>
            <person name="Young S."/>
            <person name="Zeng Q."/>
            <person name="Koehrsen M."/>
            <person name="Alvarado L."/>
            <person name="Berlin A.M."/>
            <person name="Bochicchio J."/>
            <person name="Borenstein D."/>
            <person name="Chapman S.B."/>
            <person name="Chen Z."/>
            <person name="Engels R."/>
            <person name="Freedman E."/>
            <person name="Gellesch M."/>
            <person name="Goldberg J."/>
            <person name="Griggs A."/>
            <person name="Gujja S."/>
            <person name="Heilman E.R."/>
            <person name="Heiman D.I."/>
            <person name="Hepburn T.A."/>
            <person name="Howarth C."/>
            <person name="Jen D."/>
            <person name="Larson L."/>
            <person name="Lewis B."/>
            <person name="Mehta T."/>
            <person name="Park D."/>
            <person name="Pearson M."/>
            <person name="Richards J."/>
            <person name="Roberts A."/>
            <person name="Saif S."/>
            <person name="Shea T.D."/>
            <person name="Shenoy N."/>
            <person name="Sisk P."/>
            <person name="Stolte C."/>
            <person name="Sykes S.N."/>
            <person name="Thomson T."/>
            <person name="Walk T."/>
            <person name="White J."/>
            <person name="Yandava C."/>
            <person name="Straight P."/>
            <person name="Clardy J."/>
            <person name="Hung D."/>
            <person name="Kolter R."/>
            <person name="Mekalanos J."/>
            <person name="Walker S."/>
            <person name="Walsh C.T."/>
            <person name="Wieland-Brown L.C."/>
            <person name="Haas B."/>
            <person name="Nusbaum C."/>
            <person name="Birren B."/>
        </authorList>
    </citation>
    <scope>NUCLEOTIDE SEQUENCE [LARGE SCALE GENOMIC DNA]</scope>
    <source>
        <strain evidence="1">ATCC 29083</strain>
    </source>
</reference>
<gene>
    <name evidence="1" type="ORF">SSEG_10605</name>
</gene>
<dbReference type="AlphaFoldDB" id="D6XC95"/>
<keyword evidence="2" id="KW-1185">Reference proteome</keyword>
<protein>
    <submittedName>
        <fullName evidence="1">Cellulosome enzyme</fullName>
    </submittedName>
</protein>
<dbReference type="EMBL" id="CM000951">
    <property type="protein sequence ID" value="EFH28383.1"/>
    <property type="molecule type" value="Genomic_DNA"/>
</dbReference>
<sequence>MSSPRPPKNNPDPVCRHADVSVNGAPAHRVLFPTTFHFNNFWNLSLPVTLRPGLNTLTFTADELPDFAGDTRNEFGQRSAHAPVIDQITVTPLAPTETEARPF</sequence>
<dbReference type="HOGENOM" id="CLU_2262349_0_0_11"/>